<gene>
    <name evidence="5" type="ORF">HERILL_LOCUS11223</name>
</gene>
<keyword evidence="6" id="KW-1185">Reference proteome</keyword>
<dbReference type="OrthoDB" id="8048413at2759"/>
<dbReference type="InterPro" id="IPR044156">
    <property type="entry name" value="Galectin-like"/>
</dbReference>
<proteinExistence type="predicted"/>
<dbReference type="GO" id="GO:0030246">
    <property type="term" value="F:carbohydrate binding"/>
    <property type="evidence" value="ECO:0007669"/>
    <property type="project" value="UniProtKB-UniRule"/>
</dbReference>
<organism evidence="5 6">
    <name type="scientific">Hermetia illucens</name>
    <name type="common">Black soldier fly</name>
    <dbReference type="NCBI Taxonomy" id="343691"/>
    <lineage>
        <taxon>Eukaryota</taxon>
        <taxon>Metazoa</taxon>
        <taxon>Ecdysozoa</taxon>
        <taxon>Arthropoda</taxon>
        <taxon>Hexapoda</taxon>
        <taxon>Insecta</taxon>
        <taxon>Pterygota</taxon>
        <taxon>Neoptera</taxon>
        <taxon>Endopterygota</taxon>
        <taxon>Diptera</taxon>
        <taxon>Brachycera</taxon>
        <taxon>Stratiomyomorpha</taxon>
        <taxon>Stratiomyidae</taxon>
        <taxon>Hermetiinae</taxon>
        <taxon>Hermetia</taxon>
    </lineage>
</organism>
<dbReference type="OMA" id="LEYNHRI"/>
<dbReference type="PANTHER" id="PTHR11346">
    <property type="entry name" value="GALECTIN"/>
    <property type="match status" value="1"/>
</dbReference>
<dbReference type="FunFam" id="2.60.120.200:FF:000124">
    <property type="entry name" value="Galectin-4"/>
    <property type="match status" value="1"/>
</dbReference>
<feature type="domain" description="Galectin" evidence="4">
    <location>
        <begin position="13"/>
        <end position="144"/>
    </location>
</feature>
<dbReference type="AlphaFoldDB" id="A0A7R8UWX2"/>
<dbReference type="PROSITE" id="PS51304">
    <property type="entry name" value="GALECTIN"/>
    <property type="match status" value="1"/>
</dbReference>
<dbReference type="InParanoid" id="A0A7R8UWX2"/>
<name>A0A7R8UWX2_HERIL</name>
<sequence>MCSLPAYSPCVPFLSYIPGGVNVGTRLVIRGLMPYSGDRFNVDFQCGSQVMQDDIAFHISVRPLEYAIVRNSFQYYNWCNEERFGSCPIVRGQPYEMEIHVEYDRFNVRINGNHFCSFQHRIPIQRISHIRIAGDTNLYYVGQEGYPQGVYPPPPPPCPPVVVSPPTVVVAPSPPRRPAIGAAVVGGLIGAAAASIARPGHHHWGPHHHHHHHHRHW</sequence>
<dbReference type="GO" id="GO:0016936">
    <property type="term" value="F:galactoside binding"/>
    <property type="evidence" value="ECO:0007669"/>
    <property type="project" value="TreeGrafter"/>
</dbReference>
<evidence type="ECO:0000256" key="2">
    <source>
        <dbReference type="ARBA" id="ARBA00022737"/>
    </source>
</evidence>
<accession>A0A7R8UWX2</accession>
<evidence type="ECO:0000313" key="6">
    <source>
        <dbReference type="Proteomes" id="UP000594454"/>
    </source>
</evidence>
<reference evidence="5 6" key="1">
    <citation type="submission" date="2020-11" db="EMBL/GenBank/DDBJ databases">
        <authorList>
            <person name="Wallbank WR R."/>
            <person name="Pardo Diaz C."/>
            <person name="Kozak K."/>
            <person name="Martin S."/>
            <person name="Jiggins C."/>
            <person name="Moest M."/>
            <person name="Warren A I."/>
            <person name="Generalovic N T."/>
            <person name="Byers J.R.P. K."/>
            <person name="Montejo-Kovacevich G."/>
            <person name="Yen C E."/>
        </authorList>
    </citation>
    <scope>NUCLEOTIDE SEQUENCE [LARGE SCALE GENOMIC DNA]</scope>
</reference>
<dbReference type="SMART" id="SM00276">
    <property type="entry name" value="GLECT"/>
    <property type="match status" value="1"/>
</dbReference>
<dbReference type="PANTHER" id="PTHR11346:SF176">
    <property type="entry name" value="32 KDA BETA-GALACTOSIDE-BINDING LECTIN LEC-3"/>
    <property type="match status" value="1"/>
</dbReference>
<evidence type="ECO:0000259" key="4">
    <source>
        <dbReference type="PROSITE" id="PS51304"/>
    </source>
</evidence>
<dbReference type="InterPro" id="IPR013320">
    <property type="entry name" value="ConA-like_dom_sf"/>
</dbReference>
<dbReference type="Gene3D" id="2.60.120.200">
    <property type="match status" value="1"/>
</dbReference>
<dbReference type="EMBL" id="LR899012">
    <property type="protein sequence ID" value="CAD7088615.1"/>
    <property type="molecule type" value="Genomic_DNA"/>
</dbReference>
<dbReference type="Pfam" id="PF00337">
    <property type="entry name" value="Gal-bind_lectin"/>
    <property type="match status" value="1"/>
</dbReference>
<keyword evidence="1 3" id="KW-0430">Lectin</keyword>
<dbReference type="InterPro" id="IPR001079">
    <property type="entry name" value="Galectin_CRD"/>
</dbReference>
<keyword evidence="2" id="KW-0677">Repeat</keyword>
<evidence type="ECO:0000313" key="5">
    <source>
        <dbReference type="EMBL" id="CAD7088615.1"/>
    </source>
</evidence>
<dbReference type="SMART" id="SM00908">
    <property type="entry name" value="Gal-bind_lectin"/>
    <property type="match status" value="1"/>
</dbReference>
<dbReference type="Proteomes" id="UP000594454">
    <property type="component" value="Chromosome 4"/>
</dbReference>
<protein>
    <recommendedName>
        <fullName evidence="3">Galectin</fullName>
    </recommendedName>
</protein>
<dbReference type="CDD" id="cd00070">
    <property type="entry name" value="GLECT"/>
    <property type="match status" value="1"/>
</dbReference>
<dbReference type="SUPFAM" id="SSF49899">
    <property type="entry name" value="Concanavalin A-like lectins/glucanases"/>
    <property type="match status" value="1"/>
</dbReference>
<evidence type="ECO:0000256" key="3">
    <source>
        <dbReference type="RuleBase" id="RU102079"/>
    </source>
</evidence>
<evidence type="ECO:0000256" key="1">
    <source>
        <dbReference type="ARBA" id="ARBA00022734"/>
    </source>
</evidence>